<protein>
    <submittedName>
        <fullName evidence="1">Uncharacterized protein</fullName>
    </submittedName>
</protein>
<evidence type="ECO:0000313" key="1">
    <source>
        <dbReference type="EMBL" id="PUU73954.1"/>
    </source>
</evidence>
<name>A0A2T6ZEW9_TUBBO</name>
<proteinExistence type="predicted"/>
<sequence>MTFNRRSSHSILSFSQRSLSHYHIEWRISSLPSLPFRVSSPLSFKSLFPNL</sequence>
<dbReference type="AlphaFoldDB" id="A0A2T6ZEW9"/>
<reference evidence="1 2" key="1">
    <citation type="submission" date="2017-04" db="EMBL/GenBank/DDBJ databases">
        <title>Draft genome sequence of Tuber borchii Vittad., a whitish edible truffle.</title>
        <authorList>
            <consortium name="DOE Joint Genome Institute"/>
            <person name="Murat C."/>
            <person name="Kuo A."/>
            <person name="Barry K.W."/>
            <person name="Clum A."/>
            <person name="Dockter R.B."/>
            <person name="Fauchery L."/>
            <person name="Iotti M."/>
            <person name="Kohler A."/>
            <person name="Labutti K."/>
            <person name="Lindquist E.A."/>
            <person name="Lipzen A."/>
            <person name="Ohm R.A."/>
            <person name="Wang M."/>
            <person name="Grigoriev I.V."/>
            <person name="Zambonelli A."/>
            <person name="Martin F.M."/>
        </authorList>
    </citation>
    <scope>NUCLEOTIDE SEQUENCE [LARGE SCALE GENOMIC DNA]</scope>
    <source>
        <strain evidence="1 2">Tbo3840</strain>
    </source>
</reference>
<dbReference type="EMBL" id="NESQ01000331">
    <property type="protein sequence ID" value="PUU73954.1"/>
    <property type="molecule type" value="Genomic_DNA"/>
</dbReference>
<comment type="caution">
    <text evidence="1">The sequence shown here is derived from an EMBL/GenBank/DDBJ whole genome shotgun (WGS) entry which is preliminary data.</text>
</comment>
<dbReference type="Proteomes" id="UP000244722">
    <property type="component" value="Unassembled WGS sequence"/>
</dbReference>
<keyword evidence="2" id="KW-1185">Reference proteome</keyword>
<evidence type="ECO:0000313" key="2">
    <source>
        <dbReference type="Proteomes" id="UP000244722"/>
    </source>
</evidence>
<organism evidence="1 2">
    <name type="scientific">Tuber borchii</name>
    <name type="common">White truffle</name>
    <dbReference type="NCBI Taxonomy" id="42251"/>
    <lineage>
        <taxon>Eukaryota</taxon>
        <taxon>Fungi</taxon>
        <taxon>Dikarya</taxon>
        <taxon>Ascomycota</taxon>
        <taxon>Pezizomycotina</taxon>
        <taxon>Pezizomycetes</taxon>
        <taxon>Pezizales</taxon>
        <taxon>Tuberaceae</taxon>
        <taxon>Tuber</taxon>
    </lineage>
</organism>
<gene>
    <name evidence="1" type="ORF">B9Z19DRAFT_494750</name>
</gene>
<accession>A0A2T6ZEW9</accession>